<dbReference type="EMBL" id="QJKI01000002">
    <property type="protein sequence ID" value="PXX81228.1"/>
    <property type="molecule type" value="Genomic_DNA"/>
</dbReference>
<dbReference type="AlphaFoldDB" id="A0A318KWJ0"/>
<evidence type="ECO:0000256" key="3">
    <source>
        <dbReference type="ARBA" id="ARBA00022989"/>
    </source>
</evidence>
<evidence type="ECO:0000256" key="2">
    <source>
        <dbReference type="ARBA" id="ARBA00022692"/>
    </source>
</evidence>
<reference evidence="7 8" key="1">
    <citation type="submission" date="2018-05" db="EMBL/GenBank/DDBJ databases">
        <title>Genomic Encyclopedia of Type Strains, Phase IV (KMG-IV): sequencing the most valuable type-strain genomes for metagenomic binning, comparative biology and taxonomic classification.</title>
        <authorList>
            <person name="Goeker M."/>
        </authorList>
    </citation>
    <scope>NUCLEOTIDE SEQUENCE [LARGE SCALE GENOMIC DNA]</scope>
    <source>
        <strain evidence="7 8">DSM 29661</strain>
    </source>
</reference>
<proteinExistence type="predicted"/>
<protein>
    <submittedName>
        <fullName evidence="7">Putative membrane protein</fullName>
    </submittedName>
</protein>
<accession>A0A318KWJ0</accession>
<evidence type="ECO:0000256" key="5">
    <source>
        <dbReference type="SAM" id="Phobius"/>
    </source>
</evidence>
<sequence length="96" mass="10559">MRYLFLGLKLAVFIVLLLLAMQNSQLVSLNLLLGGVWEAPLILLLLAFFAAGAAFGLAAGFTYSLKLRRQLTALKKELRARQQTQVTHDPSDSIAD</sequence>
<keyword evidence="2 5" id="KW-0812">Transmembrane</keyword>
<dbReference type="GO" id="GO:0005886">
    <property type="term" value="C:plasma membrane"/>
    <property type="evidence" value="ECO:0007669"/>
    <property type="project" value="InterPro"/>
</dbReference>
<comment type="caution">
    <text evidence="7">The sequence shown here is derived from an EMBL/GenBank/DDBJ whole genome shotgun (WGS) entry which is preliminary data.</text>
</comment>
<evidence type="ECO:0000313" key="8">
    <source>
        <dbReference type="Proteomes" id="UP000247555"/>
    </source>
</evidence>
<dbReference type="Proteomes" id="UP000247555">
    <property type="component" value="Unassembled WGS sequence"/>
</dbReference>
<keyword evidence="1" id="KW-1003">Cell membrane</keyword>
<evidence type="ECO:0000256" key="4">
    <source>
        <dbReference type="ARBA" id="ARBA00023136"/>
    </source>
</evidence>
<evidence type="ECO:0000313" key="7">
    <source>
        <dbReference type="EMBL" id="PXX81228.1"/>
    </source>
</evidence>
<dbReference type="OrthoDB" id="9154783at2"/>
<organism evidence="7 8">
    <name type="scientific">Rivihabitans pingtungensis</name>
    <dbReference type="NCBI Taxonomy" id="1054498"/>
    <lineage>
        <taxon>Bacteria</taxon>
        <taxon>Pseudomonadati</taxon>
        <taxon>Pseudomonadota</taxon>
        <taxon>Betaproteobacteria</taxon>
        <taxon>Neisseriales</taxon>
        <taxon>Aquaspirillaceae</taxon>
        <taxon>Rivihabitans</taxon>
    </lineage>
</organism>
<keyword evidence="4 5" id="KW-0472">Membrane</keyword>
<feature type="domain" description="Lipopolysaccharide assembly protein A" evidence="6">
    <location>
        <begin position="22"/>
        <end position="84"/>
    </location>
</feature>
<evidence type="ECO:0000256" key="1">
    <source>
        <dbReference type="ARBA" id="ARBA00022475"/>
    </source>
</evidence>
<keyword evidence="3 5" id="KW-1133">Transmembrane helix</keyword>
<gene>
    <name evidence="7" type="ORF">DFR34_10263</name>
</gene>
<evidence type="ECO:0000259" key="6">
    <source>
        <dbReference type="Pfam" id="PF06305"/>
    </source>
</evidence>
<dbReference type="RefSeq" id="WP_110389541.1">
    <property type="nucleotide sequence ID" value="NZ_DAIPEO010000456.1"/>
</dbReference>
<dbReference type="InterPro" id="IPR010445">
    <property type="entry name" value="LapA_dom"/>
</dbReference>
<dbReference type="Pfam" id="PF06305">
    <property type="entry name" value="LapA_dom"/>
    <property type="match status" value="1"/>
</dbReference>
<name>A0A318KWJ0_9NEIS</name>
<keyword evidence="8" id="KW-1185">Reference proteome</keyword>
<feature type="transmembrane region" description="Helical" evidence="5">
    <location>
        <begin position="42"/>
        <end position="65"/>
    </location>
</feature>